<sequence>MFAPKANQPVFLPAAAAKSDATGQCVCHSRALIVPPDEGFDAEKVTIELEAVGVEVVIHAGNERPVLDDIQLVVLATNNTNLAQVRVVGRAARAANVKMVFPSGSAVVATTRRELNC</sequence>
<name>A0A1F6CKG6_9BACT</name>
<dbReference type="AlphaFoldDB" id="A0A1F6CKG6"/>
<gene>
    <name evidence="1" type="ORF">A2763_01950</name>
</gene>
<reference evidence="1 2" key="1">
    <citation type="journal article" date="2016" name="Nat. Commun.">
        <title>Thousands of microbial genomes shed light on interconnected biogeochemical processes in an aquifer system.</title>
        <authorList>
            <person name="Anantharaman K."/>
            <person name="Brown C.T."/>
            <person name="Hug L.A."/>
            <person name="Sharon I."/>
            <person name="Castelle C.J."/>
            <person name="Probst A.J."/>
            <person name="Thomas B.C."/>
            <person name="Singh A."/>
            <person name="Wilkins M.J."/>
            <person name="Karaoz U."/>
            <person name="Brodie E.L."/>
            <person name="Williams K.H."/>
            <person name="Hubbard S.S."/>
            <person name="Banfield J.F."/>
        </authorList>
    </citation>
    <scope>NUCLEOTIDE SEQUENCE [LARGE SCALE GENOMIC DNA]</scope>
</reference>
<organism evidence="1 2">
    <name type="scientific">Candidatus Kaiserbacteria bacterium RIFCSPHIGHO2_01_FULL_54_36</name>
    <dbReference type="NCBI Taxonomy" id="1798482"/>
    <lineage>
        <taxon>Bacteria</taxon>
        <taxon>Candidatus Kaiseribacteriota</taxon>
    </lineage>
</organism>
<proteinExistence type="predicted"/>
<comment type="caution">
    <text evidence="1">The sequence shown here is derived from an EMBL/GenBank/DDBJ whole genome shotgun (WGS) entry which is preliminary data.</text>
</comment>
<evidence type="ECO:0000313" key="2">
    <source>
        <dbReference type="Proteomes" id="UP000178370"/>
    </source>
</evidence>
<dbReference type="Proteomes" id="UP000178370">
    <property type="component" value="Unassembled WGS sequence"/>
</dbReference>
<protein>
    <submittedName>
        <fullName evidence="1">Uncharacterized protein</fullName>
    </submittedName>
</protein>
<evidence type="ECO:0000313" key="1">
    <source>
        <dbReference type="EMBL" id="OGG49558.1"/>
    </source>
</evidence>
<dbReference type="EMBL" id="MFKV01000029">
    <property type="protein sequence ID" value="OGG49558.1"/>
    <property type="molecule type" value="Genomic_DNA"/>
</dbReference>
<accession>A0A1F6CKG6</accession>